<dbReference type="AlphaFoldDB" id="A0AAN9BCX7"/>
<accession>A0AAN9BCX7</accession>
<dbReference type="InterPro" id="IPR002018">
    <property type="entry name" value="CarbesteraseB"/>
</dbReference>
<organism evidence="6 7">
    <name type="scientific">Littorina saxatilis</name>
    <dbReference type="NCBI Taxonomy" id="31220"/>
    <lineage>
        <taxon>Eukaryota</taxon>
        <taxon>Metazoa</taxon>
        <taxon>Spiralia</taxon>
        <taxon>Lophotrochozoa</taxon>
        <taxon>Mollusca</taxon>
        <taxon>Gastropoda</taxon>
        <taxon>Caenogastropoda</taxon>
        <taxon>Littorinimorpha</taxon>
        <taxon>Littorinoidea</taxon>
        <taxon>Littorinidae</taxon>
        <taxon>Littorina</taxon>
    </lineage>
</organism>
<dbReference type="GO" id="GO:0016787">
    <property type="term" value="F:hydrolase activity"/>
    <property type="evidence" value="ECO:0007669"/>
    <property type="project" value="UniProtKB-KW"/>
</dbReference>
<comment type="caution">
    <text evidence="6">The sequence shown here is derived from an EMBL/GenBank/DDBJ whole genome shotgun (WGS) entry which is preliminary data.</text>
</comment>
<feature type="compositionally biased region" description="Basic and acidic residues" evidence="4">
    <location>
        <begin position="574"/>
        <end position="590"/>
    </location>
</feature>
<protein>
    <recommendedName>
        <fullName evidence="3">Carboxylic ester hydrolase</fullName>
        <ecNumber evidence="3">3.1.1.-</ecNumber>
    </recommendedName>
</protein>
<gene>
    <name evidence="6" type="ORF">V1264_018565</name>
</gene>
<feature type="region of interest" description="Disordered" evidence="4">
    <location>
        <begin position="571"/>
        <end position="590"/>
    </location>
</feature>
<evidence type="ECO:0000256" key="2">
    <source>
        <dbReference type="ARBA" id="ARBA00022801"/>
    </source>
</evidence>
<name>A0AAN9BCX7_9CAEN</name>
<evidence type="ECO:0000256" key="3">
    <source>
        <dbReference type="RuleBase" id="RU361235"/>
    </source>
</evidence>
<keyword evidence="7" id="KW-1185">Reference proteome</keyword>
<evidence type="ECO:0000256" key="4">
    <source>
        <dbReference type="SAM" id="MobiDB-lite"/>
    </source>
</evidence>
<dbReference type="EMBL" id="JBAMIC010000008">
    <property type="protein sequence ID" value="KAK7103718.1"/>
    <property type="molecule type" value="Genomic_DNA"/>
</dbReference>
<dbReference type="PROSITE" id="PS00122">
    <property type="entry name" value="CARBOXYLESTERASE_B_1"/>
    <property type="match status" value="1"/>
</dbReference>
<dbReference type="InterPro" id="IPR029058">
    <property type="entry name" value="AB_hydrolase_fold"/>
</dbReference>
<feature type="chain" id="PRO_5042672880" description="Carboxylic ester hydrolase" evidence="3">
    <location>
        <begin position="25"/>
        <end position="590"/>
    </location>
</feature>
<comment type="similarity">
    <text evidence="1 3">Belongs to the type-B carboxylesterase/lipase family.</text>
</comment>
<dbReference type="Gene3D" id="3.40.50.1820">
    <property type="entry name" value="alpha/beta hydrolase"/>
    <property type="match status" value="1"/>
</dbReference>
<feature type="domain" description="Carboxylesterase type B" evidence="5">
    <location>
        <begin position="26"/>
        <end position="545"/>
    </location>
</feature>
<dbReference type="EC" id="3.1.1.-" evidence="3"/>
<dbReference type="Proteomes" id="UP001374579">
    <property type="component" value="Unassembled WGS sequence"/>
</dbReference>
<dbReference type="PANTHER" id="PTHR43903">
    <property type="entry name" value="NEUROLIGIN"/>
    <property type="match status" value="1"/>
</dbReference>
<sequence>MTMQQLQVVVALLVAVQAITIASAVPVIQAPWGTIQGVEVEGDAGRTMNGYLGIRYALTPVGELRWEKPQPHPGPGKGQVFVADKDLPACIQMRPALIDETREMGEDCLMLSVYVPAENSPSLYPVMFFIHGGGFTMGDAPFYGPSKLVVDGQVIVVTIQYRLGQFGFFYSDDGVLPGNQGLWDQNLALRWVKDNIRAFGGDPDLVTVFGESAGSMSAGLQMMSPYSKGLMKRAILESGSPQIISLITAYVKSFDVLKLTAEVFECQGESNAELLQCLQKVPADEFFNKTLHLARPTSSGSLFFPMVDGTFIPRDLKELAMDEQYVQENGIGDIDVIVGVNNREGSLLLITLQFSGQPMEALSSLDYFRAIMDQCFFLSGIPKADDVLKKTVEFFYRGADLDRNQTMNRDTVADLYGDCLMVAPVFEWTRYLADSPHTSNRYLYVMDHPFDFNNQGPYPGAHHGDELVMLFDYNTQIQYSNFMKMFNKTALTPGELPVGDTFVQIVTTFAKTGNPSAPLIDDLGGEWPQFTSDDEAYLSFSRSPRVVYNAGPYRKRAALWNKLIPQLNTLVSQREQDTDSKGQQPGKDEL</sequence>
<evidence type="ECO:0000259" key="5">
    <source>
        <dbReference type="Pfam" id="PF00135"/>
    </source>
</evidence>
<keyword evidence="2 3" id="KW-0378">Hydrolase</keyword>
<dbReference type="SUPFAM" id="SSF53474">
    <property type="entry name" value="alpha/beta-Hydrolases"/>
    <property type="match status" value="1"/>
</dbReference>
<reference evidence="6 7" key="1">
    <citation type="submission" date="2024-02" db="EMBL/GenBank/DDBJ databases">
        <title>Chromosome-scale genome assembly of the rough periwinkle Littorina saxatilis.</title>
        <authorList>
            <person name="De Jode A."/>
            <person name="Faria R."/>
            <person name="Formenti G."/>
            <person name="Sims Y."/>
            <person name="Smith T.P."/>
            <person name="Tracey A."/>
            <person name="Wood J.M.D."/>
            <person name="Zagrodzka Z.B."/>
            <person name="Johannesson K."/>
            <person name="Butlin R.K."/>
            <person name="Leder E.H."/>
        </authorList>
    </citation>
    <scope>NUCLEOTIDE SEQUENCE [LARGE SCALE GENOMIC DNA]</scope>
    <source>
        <strain evidence="6">Snail1</strain>
        <tissue evidence="6">Muscle</tissue>
    </source>
</reference>
<evidence type="ECO:0000313" key="7">
    <source>
        <dbReference type="Proteomes" id="UP001374579"/>
    </source>
</evidence>
<dbReference type="Pfam" id="PF00135">
    <property type="entry name" value="COesterase"/>
    <property type="match status" value="1"/>
</dbReference>
<keyword evidence="3" id="KW-0732">Signal</keyword>
<evidence type="ECO:0000313" key="6">
    <source>
        <dbReference type="EMBL" id="KAK7103718.1"/>
    </source>
</evidence>
<dbReference type="InterPro" id="IPR019826">
    <property type="entry name" value="Carboxylesterase_B_AS"/>
</dbReference>
<evidence type="ECO:0000256" key="1">
    <source>
        <dbReference type="ARBA" id="ARBA00005964"/>
    </source>
</evidence>
<feature type="signal peptide" evidence="3">
    <location>
        <begin position="1"/>
        <end position="24"/>
    </location>
</feature>
<proteinExistence type="inferred from homology"/>
<dbReference type="InterPro" id="IPR051093">
    <property type="entry name" value="Neuroligin/BSAL"/>
</dbReference>